<sequence>MSTQPELTGDRITRDIAEILDLDPSTVEPDTPLTELGLDSLRAVTLVENWRADGVNVDFQELMALPTLNGWITALTR</sequence>
<evidence type="ECO:0000259" key="1">
    <source>
        <dbReference type="PROSITE" id="PS50075"/>
    </source>
</evidence>
<keyword evidence="3" id="KW-1185">Reference proteome</keyword>
<evidence type="ECO:0000313" key="2">
    <source>
        <dbReference type="EMBL" id="MBI8990050.1"/>
    </source>
</evidence>
<proteinExistence type="predicted"/>
<reference evidence="2" key="1">
    <citation type="submission" date="2020-12" db="EMBL/GenBank/DDBJ databases">
        <title>Genome public.</title>
        <authorList>
            <person name="Sun Q."/>
        </authorList>
    </citation>
    <scope>NUCLEOTIDE SEQUENCE</scope>
    <source>
        <strain evidence="2">CCM 8863</strain>
    </source>
</reference>
<dbReference type="Gene3D" id="1.10.1200.10">
    <property type="entry name" value="ACP-like"/>
    <property type="match status" value="1"/>
</dbReference>
<dbReference type="SUPFAM" id="SSF47336">
    <property type="entry name" value="ACP-like"/>
    <property type="match status" value="1"/>
</dbReference>
<evidence type="ECO:0000313" key="3">
    <source>
        <dbReference type="Proteomes" id="UP000645966"/>
    </source>
</evidence>
<dbReference type="AlphaFoldDB" id="A0A934M9C3"/>
<dbReference type="EMBL" id="JAEIOS010000013">
    <property type="protein sequence ID" value="MBI8990050.1"/>
    <property type="molecule type" value="Genomic_DNA"/>
</dbReference>
<accession>A0A934M9C3</accession>
<dbReference type="Proteomes" id="UP000645966">
    <property type="component" value="Unassembled WGS sequence"/>
</dbReference>
<protein>
    <submittedName>
        <fullName evidence="2">Isochorismatase</fullName>
    </submittedName>
</protein>
<feature type="domain" description="Carrier" evidence="1">
    <location>
        <begin position="6"/>
        <end position="77"/>
    </location>
</feature>
<dbReference type="Pfam" id="PF00550">
    <property type="entry name" value="PP-binding"/>
    <property type="match status" value="1"/>
</dbReference>
<name>A0A934M9C3_9CORY</name>
<dbReference type="RefSeq" id="WP_198739037.1">
    <property type="nucleotide sequence ID" value="NZ_JAEIOS010000013.1"/>
</dbReference>
<gene>
    <name evidence="2" type="ORF">JDV75_09835</name>
</gene>
<dbReference type="InterPro" id="IPR036736">
    <property type="entry name" value="ACP-like_sf"/>
</dbReference>
<comment type="caution">
    <text evidence="2">The sequence shown here is derived from an EMBL/GenBank/DDBJ whole genome shotgun (WGS) entry which is preliminary data.</text>
</comment>
<organism evidence="2 3">
    <name type="scientific">Corynebacterium meridianum</name>
    <dbReference type="NCBI Taxonomy" id="2765363"/>
    <lineage>
        <taxon>Bacteria</taxon>
        <taxon>Bacillati</taxon>
        <taxon>Actinomycetota</taxon>
        <taxon>Actinomycetes</taxon>
        <taxon>Mycobacteriales</taxon>
        <taxon>Corynebacteriaceae</taxon>
        <taxon>Corynebacterium</taxon>
    </lineage>
</organism>
<dbReference type="InterPro" id="IPR009081">
    <property type="entry name" value="PP-bd_ACP"/>
</dbReference>
<dbReference type="PROSITE" id="PS50075">
    <property type="entry name" value="CARRIER"/>
    <property type="match status" value="1"/>
</dbReference>